<dbReference type="Pfam" id="PF00528">
    <property type="entry name" value="BPD_transp_1"/>
    <property type="match status" value="1"/>
</dbReference>
<dbReference type="InterPro" id="IPR043429">
    <property type="entry name" value="ArtM/GltK/GlnP/TcyL/YhdX-like"/>
</dbReference>
<evidence type="ECO:0000313" key="11">
    <source>
        <dbReference type="Proteomes" id="UP001284601"/>
    </source>
</evidence>
<feature type="transmembrane region" description="Helical" evidence="8">
    <location>
        <begin position="179"/>
        <end position="200"/>
    </location>
</feature>
<dbReference type="Proteomes" id="UP001284601">
    <property type="component" value="Unassembled WGS sequence"/>
</dbReference>
<evidence type="ECO:0000256" key="7">
    <source>
        <dbReference type="ARBA" id="ARBA00023136"/>
    </source>
</evidence>
<dbReference type="PANTHER" id="PTHR30614:SF0">
    <property type="entry name" value="L-CYSTINE TRANSPORT SYSTEM PERMEASE PROTEIN TCYL"/>
    <property type="match status" value="1"/>
</dbReference>
<keyword evidence="5" id="KW-0029">Amino-acid transport</keyword>
<dbReference type="InterPro" id="IPR000515">
    <property type="entry name" value="MetI-like"/>
</dbReference>
<keyword evidence="11" id="KW-1185">Reference proteome</keyword>
<name>A0ABU4HP40_9ACTN</name>
<evidence type="ECO:0000256" key="4">
    <source>
        <dbReference type="ARBA" id="ARBA00022692"/>
    </source>
</evidence>
<dbReference type="PROSITE" id="PS50928">
    <property type="entry name" value="ABC_TM1"/>
    <property type="match status" value="1"/>
</dbReference>
<reference evidence="11" key="1">
    <citation type="submission" date="2023-07" db="EMBL/GenBank/DDBJ databases">
        <title>Conexibacter stalactiti sp. nov., isolated from stalactites in a lava cave and emended description of the genus Conexibacter.</title>
        <authorList>
            <person name="Lee S.D."/>
        </authorList>
    </citation>
    <scope>NUCLEOTIDE SEQUENCE [LARGE SCALE GENOMIC DNA]</scope>
    <source>
        <strain evidence="11">KCTC 39840</strain>
    </source>
</reference>
<dbReference type="InterPro" id="IPR035906">
    <property type="entry name" value="MetI-like_sf"/>
</dbReference>
<feature type="transmembrane region" description="Helical" evidence="8">
    <location>
        <begin position="7"/>
        <end position="34"/>
    </location>
</feature>
<dbReference type="EMBL" id="JAWSTH010000026">
    <property type="protein sequence ID" value="MDW5595067.1"/>
    <property type="molecule type" value="Genomic_DNA"/>
</dbReference>
<evidence type="ECO:0000256" key="8">
    <source>
        <dbReference type="RuleBase" id="RU363032"/>
    </source>
</evidence>
<dbReference type="InterPro" id="IPR010065">
    <property type="entry name" value="AA_ABC_transptr_permease_3TM"/>
</dbReference>
<keyword evidence="3" id="KW-1003">Cell membrane</keyword>
<organism evidence="10 11">
    <name type="scientific">Conexibacter stalactiti</name>
    <dbReference type="NCBI Taxonomy" id="1940611"/>
    <lineage>
        <taxon>Bacteria</taxon>
        <taxon>Bacillati</taxon>
        <taxon>Actinomycetota</taxon>
        <taxon>Thermoleophilia</taxon>
        <taxon>Solirubrobacterales</taxon>
        <taxon>Conexibacteraceae</taxon>
        <taxon>Conexibacter</taxon>
    </lineage>
</organism>
<evidence type="ECO:0000313" key="10">
    <source>
        <dbReference type="EMBL" id="MDW5595067.1"/>
    </source>
</evidence>
<proteinExistence type="inferred from homology"/>
<evidence type="ECO:0000256" key="6">
    <source>
        <dbReference type="ARBA" id="ARBA00022989"/>
    </source>
</evidence>
<keyword evidence="6 8" id="KW-1133">Transmembrane helix</keyword>
<evidence type="ECO:0000259" key="9">
    <source>
        <dbReference type="PROSITE" id="PS50928"/>
    </source>
</evidence>
<gene>
    <name evidence="10" type="ORF">R7226_12000</name>
</gene>
<dbReference type="Gene3D" id="1.10.3720.10">
    <property type="entry name" value="MetI-like"/>
    <property type="match status" value="1"/>
</dbReference>
<evidence type="ECO:0000256" key="2">
    <source>
        <dbReference type="ARBA" id="ARBA00022448"/>
    </source>
</evidence>
<feature type="transmembrane region" description="Helical" evidence="8">
    <location>
        <begin position="46"/>
        <end position="69"/>
    </location>
</feature>
<dbReference type="RefSeq" id="WP_318597401.1">
    <property type="nucleotide sequence ID" value="NZ_JAWSTH010000026.1"/>
</dbReference>
<feature type="transmembrane region" description="Helical" evidence="8">
    <location>
        <begin position="76"/>
        <end position="97"/>
    </location>
</feature>
<dbReference type="PANTHER" id="PTHR30614">
    <property type="entry name" value="MEMBRANE COMPONENT OF AMINO ACID ABC TRANSPORTER"/>
    <property type="match status" value="1"/>
</dbReference>
<accession>A0ABU4HP40</accession>
<protein>
    <submittedName>
        <fullName evidence="10">Amino acid ABC transporter permease</fullName>
    </submittedName>
</protein>
<keyword evidence="7 8" id="KW-0472">Membrane</keyword>
<dbReference type="NCBIfam" id="TIGR01726">
    <property type="entry name" value="HEQRo_perm_3TM"/>
    <property type="match status" value="1"/>
</dbReference>
<evidence type="ECO:0000256" key="3">
    <source>
        <dbReference type="ARBA" id="ARBA00022475"/>
    </source>
</evidence>
<evidence type="ECO:0000256" key="1">
    <source>
        <dbReference type="ARBA" id="ARBA00004651"/>
    </source>
</evidence>
<sequence length="213" mass="22050">MGRIVELLAAGIPATLAVTLGAFAIGLLGALPLVALRLAPLAPARWLAAALIDLLRAVPPVVWLFLIFFGLPQAGLSFAALPAAVIGLGLIAAAYIAEIWRAGLDGVPAGQRDAARALGLTPLARLRLVTGPQALAIAVPPLGSYLVGLLKDSAIASTIGVNEIAFRALTESQQSLDGLRVFLITGVIYLALSLPFGLLARWTSARLQRQVAT</sequence>
<comment type="caution">
    <text evidence="10">The sequence shown here is derived from an EMBL/GenBank/DDBJ whole genome shotgun (WGS) entry which is preliminary data.</text>
</comment>
<dbReference type="SUPFAM" id="SSF161098">
    <property type="entry name" value="MetI-like"/>
    <property type="match status" value="1"/>
</dbReference>
<comment type="similarity">
    <text evidence="8">Belongs to the binding-protein-dependent transport system permease family.</text>
</comment>
<comment type="subcellular location">
    <subcellularLocation>
        <location evidence="1 8">Cell membrane</location>
        <topology evidence="1 8">Multi-pass membrane protein</topology>
    </subcellularLocation>
</comment>
<keyword evidence="2 8" id="KW-0813">Transport</keyword>
<dbReference type="CDD" id="cd06261">
    <property type="entry name" value="TM_PBP2"/>
    <property type="match status" value="1"/>
</dbReference>
<feature type="domain" description="ABC transmembrane type-1" evidence="9">
    <location>
        <begin position="12"/>
        <end position="200"/>
    </location>
</feature>
<evidence type="ECO:0000256" key="5">
    <source>
        <dbReference type="ARBA" id="ARBA00022970"/>
    </source>
</evidence>
<keyword evidence="4 8" id="KW-0812">Transmembrane</keyword>